<proteinExistence type="predicted"/>
<gene>
    <name evidence="1" type="ORF">GCM10007423_21700</name>
</gene>
<dbReference type="Proteomes" id="UP000600214">
    <property type="component" value="Unassembled WGS sequence"/>
</dbReference>
<comment type="caution">
    <text evidence="1">The sequence shown here is derived from an EMBL/GenBank/DDBJ whole genome shotgun (WGS) entry which is preliminary data.</text>
</comment>
<evidence type="ECO:0000313" key="2">
    <source>
        <dbReference type="Proteomes" id="UP000600214"/>
    </source>
</evidence>
<protein>
    <recommendedName>
        <fullName evidence="3">Outer membrane protein beta-barrel domain-containing protein</fullName>
    </recommendedName>
</protein>
<evidence type="ECO:0000313" key="1">
    <source>
        <dbReference type="EMBL" id="GGH32278.1"/>
    </source>
</evidence>
<keyword evidence="2" id="KW-1185">Reference proteome</keyword>
<accession>A0ABQ1YN49</accession>
<evidence type="ECO:0008006" key="3">
    <source>
        <dbReference type="Google" id="ProtNLM"/>
    </source>
</evidence>
<name>A0ABQ1YN49_9BACT</name>
<sequence>MRANYTRPSENRLTLGPAVFATFPIASKLSLRGGLALLREHAYVSNPDPEFKKDAVRWLTTGDYRWWDLDIPVDIQVALHNSPKFSLSGLFGVSSSLNWGEHFKELYRKDKIVTNTLALSNGEVREVQELVSKQERPLTGGNSGVVFAPASYLSASILLEKKVTTRSSLLIEPQLRYPIGGVTSRNLRFTSIGLQIRILYK</sequence>
<organism evidence="1 2">
    <name type="scientific">Dyadobacter endophyticus</name>
    <dbReference type="NCBI Taxonomy" id="1749036"/>
    <lineage>
        <taxon>Bacteria</taxon>
        <taxon>Pseudomonadati</taxon>
        <taxon>Bacteroidota</taxon>
        <taxon>Cytophagia</taxon>
        <taxon>Cytophagales</taxon>
        <taxon>Spirosomataceae</taxon>
        <taxon>Dyadobacter</taxon>
    </lineage>
</organism>
<dbReference type="EMBL" id="BMIA01000001">
    <property type="protein sequence ID" value="GGH32278.1"/>
    <property type="molecule type" value="Genomic_DNA"/>
</dbReference>
<reference evidence="2" key="1">
    <citation type="journal article" date="2019" name="Int. J. Syst. Evol. Microbiol.">
        <title>The Global Catalogue of Microorganisms (GCM) 10K type strain sequencing project: providing services to taxonomists for standard genome sequencing and annotation.</title>
        <authorList>
            <consortium name="The Broad Institute Genomics Platform"/>
            <consortium name="The Broad Institute Genome Sequencing Center for Infectious Disease"/>
            <person name="Wu L."/>
            <person name="Ma J."/>
        </authorList>
    </citation>
    <scope>NUCLEOTIDE SEQUENCE [LARGE SCALE GENOMIC DNA]</scope>
    <source>
        <strain evidence="2">CGMCC 1.15288</strain>
    </source>
</reference>